<evidence type="ECO:0000256" key="1">
    <source>
        <dbReference type="ARBA" id="ARBA00004123"/>
    </source>
</evidence>
<gene>
    <name evidence="7" type="ORF">MSP1401_LOCUS12230</name>
</gene>
<evidence type="ECO:0000256" key="3">
    <source>
        <dbReference type="ARBA" id="ARBA00022705"/>
    </source>
</evidence>
<organism evidence="7">
    <name type="scientific">Micromonas pusilla</name>
    <name type="common">Picoplanktonic green alga</name>
    <name type="synonym">Chromulina pusilla</name>
    <dbReference type="NCBI Taxonomy" id="38833"/>
    <lineage>
        <taxon>Eukaryota</taxon>
        <taxon>Viridiplantae</taxon>
        <taxon>Chlorophyta</taxon>
        <taxon>Mamiellophyceae</taxon>
        <taxon>Mamiellales</taxon>
        <taxon>Mamiellaceae</taxon>
        <taxon>Micromonas</taxon>
    </lineage>
</organism>
<keyword evidence="4" id="KW-0539">Nucleus</keyword>
<dbReference type="GO" id="GO:0003682">
    <property type="term" value="F:chromatin binding"/>
    <property type="evidence" value="ECO:0007669"/>
    <property type="project" value="TreeGrafter"/>
</dbReference>
<evidence type="ECO:0008006" key="8">
    <source>
        <dbReference type="Google" id="ProtNLM"/>
    </source>
</evidence>
<dbReference type="Pfam" id="PF02724">
    <property type="entry name" value="CDC45"/>
    <property type="match status" value="1"/>
</dbReference>
<evidence type="ECO:0000256" key="6">
    <source>
        <dbReference type="SAM" id="MobiDB-lite"/>
    </source>
</evidence>
<dbReference type="GO" id="GO:0031261">
    <property type="term" value="C:DNA replication preinitiation complex"/>
    <property type="evidence" value="ECO:0007669"/>
    <property type="project" value="TreeGrafter"/>
</dbReference>
<dbReference type="InterPro" id="IPR003874">
    <property type="entry name" value="CDC45"/>
</dbReference>
<evidence type="ECO:0000256" key="4">
    <source>
        <dbReference type="ARBA" id="ARBA00023242"/>
    </source>
</evidence>
<dbReference type="AlphaFoldDB" id="A0A7S0GX66"/>
<sequence>MLVDRDKFRYAYEELKADGRTCPVHVYVSTADVDSCCAFRILKSMMCSDGIPFSAYPVGGYQELQNLGDKLPKDGQNRSIVLINCGGTENVKELLNLPENTRVFVFDSHRPLDLENTRGDNRDVLVLRDEREGEETFPEPDSESDDDDSDADSDDSDADSEKENVSSRENDDDDDEPTEPGKRKSAKSYTESPRAKRQRRQQKQLERVAYYSRGSFYGRAAGLVMYDIAHDAHKDSLEKHFPLWLAIVSLTDQYVHQRLSHEAYTAGVMELATQVSNLPDADAPNVRVLDEGKVVRAFEDRRVQYSEEFRFSMLRHWSLYDAMTHSPYVATRLQTWREHGRASLHSLLAHLGLPLDACKQQFTHMSPEHVTRLHEKLEQHAPSHGLDDLKFWSFSFSHGFKMRLVASDVVHGVTALLEGVAEGSNDGGANEGADATNGGGGAGAFWRAVKALGMSQYDEMQVGLRHAMRSQRALMRQGGLALANKAVIRTVGGLRYFSLLDHGSPADASAFKHPLALTRLALFLQDALRATKKIERPLVVVGPCVGAPVATTDNEGEGQTADGSFALVVGVTGAPRADDADGGNHFATSFRRAAETVRASFRHDAFEASVVQVSQRNLGEFMEALSDIDAERVARERMQNAA</sequence>
<keyword evidence="5" id="KW-0131">Cell cycle</keyword>
<feature type="region of interest" description="Disordered" evidence="6">
    <location>
        <begin position="123"/>
        <end position="205"/>
    </location>
</feature>
<keyword evidence="3" id="KW-0235">DNA replication</keyword>
<proteinExistence type="inferred from homology"/>
<evidence type="ECO:0000313" key="7">
    <source>
        <dbReference type="EMBL" id="CAD8451495.1"/>
    </source>
</evidence>
<dbReference type="GO" id="GO:0003688">
    <property type="term" value="F:DNA replication origin binding"/>
    <property type="evidence" value="ECO:0007669"/>
    <property type="project" value="TreeGrafter"/>
</dbReference>
<dbReference type="PANTHER" id="PTHR10507">
    <property type="entry name" value="CDC45-RELATED PROTEIN"/>
    <property type="match status" value="1"/>
</dbReference>
<comment type="subcellular location">
    <subcellularLocation>
        <location evidence="1">Nucleus</location>
    </subcellularLocation>
</comment>
<feature type="compositionally biased region" description="Basic and acidic residues" evidence="6">
    <location>
        <begin position="159"/>
        <end position="169"/>
    </location>
</feature>
<name>A0A7S0GX66_MICPS</name>
<reference evidence="7" key="1">
    <citation type="submission" date="2021-01" db="EMBL/GenBank/DDBJ databases">
        <authorList>
            <person name="Corre E."/>
            <person name="Pelletier E."/>
            <person name="Niang G."/>
            <person name="Scheremetjew M."/>
            <person name="Finn R."/>
            <person name="Kale V."/>
            <person name="Holt S."/>
            <person name="Cochrane G."/>
            <person name="Meng A."/>
            <person name="Brown T."/>
            <person name="Cohen L."/>
        </authorList>
    </citation>
    <scope>NUCLEOTIDE SEQUENCE</scope>
    <source>
        <strain evidence="7">CCAC1681</strain>
    </source>
</reference>
<evidence type="ECO:0000256" key="5">
    <source>
        <dbReference type="ARBA" id="ARBA00023306"/>
    </source>
</evidence>
<dbReference type="GO" id="GO:0006270">
    <property type="term" value="P:DNA replication initiation"/>
    <property type="evidence" value="ECO:0007669"/>
    <property type="project" value="InterPro"/>
</dbReference>
<protein>
    <recommendedName>
        <fullName evidence="8">CDC45-like protein</fullName>
    </recommendedName>
</protein>
<feature type="compositionally biased region" description="Acidic residues" evidence="6">
    <location>
        <begin position="132"/>
        <end position="158"/>
    </location>
</feature>
<evidence type="ECO:0000256" key="2">
    <source>
        <dbReference type="ARBA" id="ARBA00010727"/>
    </source>
</evidence>
<dbReference type="GO" id="GO:0000727">
    <property type="term" value="P:double-strand break repair via break-induced replication"/>
    <property type="evidence" value="ECO:0007669"/>
    <property type="project" value="TreeGrafter"/>
</dbReference>
<dbReference type="GO" id="GO:1902977">
    <property type="term" value="P:mitotic DNA replication preinitiation complex assembly"/>
    <property type="evidence" value="ECO:0007669"/>
    <property type="project" value="TreeGrafter"/>
</dbReference>
<dbReference type="GO" id="GO:0003697">
    <property type="term" value="F:single-stranded DNA binding"/>
    <property type="evidence" value="ECO:0007669"/>
    <property type="project" value="TreeGrafter"/>
</dbReference>
<accession>A0A7S0GX66</accession>
<comment type="similarity">
    <text evidence="2">Belongs to the CDC45 family.</text>
</comment>
<dbReference type="EMBL" id="HBEN01014645">
    <property type="protein sequence ID" value="CAD8451495.1"/>
    <property type="molecule type" value="Transcribed_RNA"/>
</dbReference>
<dbReference type="PANTHER" id="PTHR10507:SF0">
    <property type="entry name" value="CELL DIVISION CONTROL PROTEIN 45 HOMOLOG"/>
    <property type="match status" value="1"/>
</dbReference>